<evidence type="ECO:0000313" key="1">
    <source>
        <dbReference type="EMBL" id="GME85485.1"/>
    </source>
</evidence>
<organism evidence="1 2">
    <name type="scientific">Candida boidinii</name>
    <name type="common">Yeast</name>
    <dbReference type="NCBI Taxonomy" id="5477"/>
    <lineage>
        <taxon>Eukaryota</taxon>
        <taxon>Fungi</taxon>
        <taxon>Dikarya</taxon>
        <taxon>Ascomycota</taxon>
        <taxon>Saccharomycotina</taxon>
        <taxon>Pichiomycetes</taxon>
        <taxon>Pichiales</taxon>
        <taxon>Pichiaceae</taxon>
        <taxon>Ogataea</taxon>
        <taxon>Ogataea/Candida clade</taxon>
    </lineage>
</organism>
<proteinExistence type="predicted"/>
<protein>
    <submittedName>
        <fullName evidence="1">Unnamed protein product</fullName>
    </submittedName>
</protein>
<reference evidence="1" key="1">
    <citation type="submission" date="2023-04" db="EMBL/GenBank/DDBJ databases">
        <title>Candida boidinii NBRC 10035.</title>
        <authorList>
            <person name="Ichikawa N."/>
            <person name="Sato H."/>
            <person name="Tonouchi N."/>
        </authorList>
    </citation>
    <scope>NUCLEOTIDE SEQUENCE</scope>
    <source>
        <strain evidence="1">NBRC 10035</strain>
    </source>
</reference>
<evidence type="ECO:0000313" key="2">
    <source>
        <dbReference type="Proteomes" id="UP001165120"/>
    </source>
</evidence>
<gene>
    <name evidence="1" type="ORF">Cboi02_000695400</name>
</gene>
<sequence>MDTNLSENSNAVAKDERLFSDEIQRFPSSISKNSGNIGYEDINAETNSLEIYPSNNSFFEEEIENSTNFVSVCSANDLIKSRKREISSTN</sequence>
<dbReference type="EMBL" id="BSXN01007858">
    <property type="protein sequence ID" value="GME85485.1"/>
    <property type="molecule type" value="Genomic_DNA"/>
</dbReference>
<dbReference type="Proteomes" id="UP001165120">
    <property type="component" value="Unassembled WGS sequence"/>
</dbReference>
<comment type="caution">
    <text evidence="1">The sequence shown here is derived from an EMBL/GenBank/DDBJ whole genome shotgun (WGS) entry which is preliminary data.</text>
</comment>
<name>A0A9W6WLG2_CANBO</name>
<keyword evidence="2" id="KW-1185">Reference proteome</keyword>
<dbReference type="AlphaFoldDB" id="A0A9W6WLG2"/>
<accession>A0A9W6WLG2</accession>